<evidence type="ECO:0000259" key="4">
    <source>
        <dbReference type="Pfam" id="PF00496"/>
    </source>
</evidence>
<gene>
    <name evidence="5" type="ORF">ETSY1_28520</name>
</gene>
<reference evidence="5 6" key="1">
    <citation type="journal article" date="2014" name="Nature">
        <title>An environmental bacterial taxon with a large and distinct metabolic repertoire.</title>
        <authorList>
            <person name="Wilson M.C."/>
            <person name="Mori T."/>
            <person name="Ruckert C."/>
            <person name="Uria A.R."/>
            <person name="Helf M.J."/>
            <person name="Takada K."/>
            <person name="Gernert C."/>
            <person name="Steffens U.A."/>
            <person name="Heycke N."/>
            <person name="Schmitt S."/>
            <person name="Rinke C."/>
            <person name="Helfrich E.J."/>
            <person name="Brachmann A.O."/>
            <person name="Gurgui C."/>
            <person name="Wakimoto T."/>
            <person name="Kracht M."/>
            <person name="Crusemann M."/>
            <person name="Hentschel U."/>
            <person name="Abe I."/>
            <person name="Matsunaga S."/>
            <person name="Kalinowski J."/>
            <person name="Takeyama H."/>
            <person name="Piel J."/>
        </authorList>
    </citation>
    <scope>NUCLEOTIDE SEQUENCE [LARGE SCALE GENOMIC DNA]</scope>
    <source>
        <strain evidence="6">TSY1</strain>
    </source>
</reference>
<feature type="chain" id="PRO_5004844679" description="Solute-binding protein family 5 domain-containing protein" evidence="3">
    <location>
        <begin position="27"/>
        <end position="526"/>
    </location>
</feature>
<dbReference type="InterPro" id="IPR030678">
    <property type="entry name" value="Peptide/Ni-bd"/>
</dbReference>
<evidence type="ECO:0000256" key="3">
    <source>
        <dbReference type="SAM" id="SignalP"/>
    </source>
</evidence>
<dbReference type="InterPro" id="IPR039424">
    <property type="entry name" value="SBP_5"/>
</dbReference>
<dbReference type="Gene3D" id="3.10.105.10">
    <property type="entry name" value="Dipeptide-binding Protein, Domain 3"/>
    <property type="match status" value="1"/>
</dbReference>
<dbReference type="SUPFAM" id="SSF53850">
    <property type="entry name" value="Periplasmic binding protein-like II"/>
    <property type="match status" value="1"/>
</dbReference>
<evidence type="ECO:0000256" key="1">
    <source>
        <dbReference type="ARBA" id="ARBA00005695"/>
    </source>
</evidence>
<evidence type="ECO:0000313" key="5">
    <source>
        <dbReference type="EMBL" id="ETW95962.1"/>
    </source>
</evidence>
<evidence type="ECO:0000313" key="6">
    <source>
        <dbReference type="Proteomes" id="UP000019141"/>
    </source>
</evidence>
<dbReference type="PROSITE" id="PS51318">
    <property type="entry name" value="TAT"/>
    <property type="match status" value="1"/>
</dbReference>
<dbReference type="PANTHER" id="PTHR30290">
    <property type="entry name" value="PERIPLASMIC BINDING COMPONENT OF ABC TRANSPORTER"/>
    <property type="match status" value="1"/>
</dbReference>
<dbReference type="HOGENOM" id="CLU_017028_7_4_7"/>
<dbReference type="GO" id="GO:0030288">
    <property type="term" value="C:outer membrane-bounded periplasmic space"/>
    <property type="evidence" value="ECO:0007669"/>
    <property type="project" value="UniProtKB-ARBA"/>
</dbReference>
<dbReference type="CDD" id="cd00995">
    <property type="entry name" value="PBP2_NikA_DppA_OppA_like"/>
    <property type="match status" value="1"/>
</dbReference>
<sequence length="526" mass="59640">MKRRSFLAGATAMAGASALPWHLATAADTPKSGGTLRVAYASDIHAGRFTLNREGPPGYETFWVSNNVHNQLVTLGPDYQITPDLAESWEVVDNGKEYIFKLREGVKFHDGTDCDAQAVKWNFDDMIKRGKKAWVYVYFNLMESASVIDKTTVKITMKEPAALLPALAGYFGGVPIGSPTAVDKYGDKWNRNPVGTGPFTYSEEEYQPDRLIVLKKNPNYFKKDAAGNPLPYLDRIDIQVIKDPLAAMTALRTGQIDFLQRVNPQHVPIMERAKGVVLKTAPERMPLVCFMNMRNPPFNDKRIRQAIGGYGLNRKQIAQTVFQNKATPLVSILPPGVQDYLDLNEMYPYDPDKAKALLADAGHGPDNPVEFEMILNNDAPFFADAATLMKSQMEKIGVKMKLTMMDKPAWLDRFLRKYDYQMAMEDFGALVDINQRSVSFFRGAKSNYGGLESPKIEDLTMAWRREPSPEKRTEIAHDIQRTFAEDMLWCNITGSPYFQAYRDYVKGYHFMNQLYVYWETTWMDKA</sequence>
<dbReference type="Proteomes" id="UP000019141">
    <property type="component" value="Unassembled WGS sequence"/>
</dbReference>
<comment type="caution">
    <text evidence="5">The sequence shown here is derived from an EMBL/GenBank/DDBJ whole genome shotgun (WGS) entry which is preliminary data.</text>
</comment>
<dbReference type="PIRSF" id="PIRSF002741">
    <property type="entry name" value="MppA"/>
    <property type="match status" value="1"/>
</dbReference>
<feature type="domain" description="Solute-binding protein family 5" evidence="4">
    <location>
        <begin position="81"/>
        <end position="430"/>
    </location>
</feature>
<dbReference type="EMBL" id="AZHW01000851">
    <property type="protein sequence ID" value="ETW95962.1"/>
    <property type="molecule type" value="Genomic_DNA"/>
</dbReference>
<feature type="signal peptide" evidence="3">
    <location>
        <begin position="1"/>
        <end position="26"/>
    </location>
</feature>
<dbReference type="GO" id="GO:0015833">
    <property type="term" value="P:peptide transport"/>
    <property type="evidence" value="ECO:0007669"/>
    <property type="project" value="TreeGrafter"/>
</dbReference>
<dbReference type="AlphaFoldDB" id="W4LD92"/>
<evidence type="ECO:0000256" key="2">
    <source>
        <dbReference type="ARBA" id="ARBA00022729"/>
    </source>
</evidence>
<proteinExistence type="inferred from homology"/>
<dbReference type="InterPro" id="IPR006311">
    <property type="entry name" value="TAT_signal"/>
</dbReference>
<dbReference type="Gene3D" id="3.40.190.10">
    <property type="entry name" value="Periplasmic binding protein-like II"/>
    <property type="match status" value="1"/>
</dbReference>
<dbReference type="GO" id="GO:1904680">
    <property type="term" value="F:peptide transmembrane transporter activity"/>
    <property type="evidence" value="ECO:0007669"/>
    <property type="project" value="TreeGrafter"/>
</dbReference>
<accession>W4LD92</accession>
<name>W4LD92_ENTF1</name>
<keyword evidence="6" id="KW-1185">Reference proteome</keyword>
<comment type="similarity">
    <text evidence="1">Belongs to the bacterial solute-binding protein 5 family.</text>
</comment>
<dbReference type="Pfam" id="PF00496">
    <property type="entry name" value="SBP_bac_5"/>
    <property type="match status" value="1"/>
</dbReference>
<dbReference type="InterPro" id="IPR000914">
    <property type="entry name" value="SBP_5_dom"/>
</dbReference>
<protein>
    <recommendedName>
        <fullName evidence="4">Solute-binding protein family 5 domain-containing protein</fullName>
    </recommendedName>
</protein>
<dbReference type="GO" id="GO:0043190">
    <property type="term" value="C:ATP-binding cassette (ABC) transporter complex"/>
    <property type="evidence" value="ECO:0007669"/>
    <property type="project" value="InterPro"/>
</dbReference>
<dbReference type="InterPro" id="IPR023765">
    <property type="entry name" value="SBP_5_CS"/>
</dbReference>
<dbReference type="PROSITE" id="PS01040">
    <property type="entry name" value="SBP_BACTERIAL_5"/>
    <property type="match status" value="1"/>
</dbReference>
<keyword evidence="2 3" id="KW-0732">Signal</keyword>
<organism evidence="5 6">
    <name type="scientific">Entotheonella factor</name>
    <dbReference type="NCBI Taxonomy" id="1429438"/>
    <lineage>
        <taxon>Bacteria</taxon>
        <taxon>Pseudomonadati</taxon>
        <taxon>Nitrospinota/Tectimicrobiota group</taxon>
        <taxon>Candidatus Tectimicrobiota</taxon>
        <taxon>Candidatus Entotheonellia</taxon>
        <taxon>Candidatus Entotheonellales</taxon>
        <taxon>Candidatus Entotheonellaceae</taxon>
        <taxon>Candidatus Entotheonella</taxon>
    </lineage>
</organism>